<dbReference type="InterPro" id="IPR016164">
    <property type="entry name" value="FAD-linked_Oxase-like_C"/>
</dbReference>
<sequence>MRNEKSQLVHFESKYSGMHLNAIHHSPLIACGEGVGVGFLYLTQPRTAITITLISKDIKNKLMNAMSNEKTQSVYASTLASIINTENAVLPWENLEPIQQQRIQQAIDSKSHPSCIVYPHTQAELAAVIATANRNKWRVLPCGSASKINWGGLAKNIDIVVSTKHINQLIEHAVGDLTVTVEAGMKFAHLQEILAKSRQTLALDPATPTSATIGGIVATADTGSLRQRYGGVRDQLLGITFIRADGQIAKAGGRVVKNVAGYDLMKLFTGAYGTLGIISQVTFRVYPLPETSATVILTGKAEAISQAATILQGSELTPTQADLLSNKLVSNLGLGTGLGLITRFQSISESVKEQSNRLLAIGQKLGLDGSIYSTENEADLWQRLPEQIHADVTNSLISCKIGILPTKAVEVVNQIEIGLIHLSSGLGLVRLESQNQVLSLRQLCQSNYGFSSVLAAPVAIKERLDVWGYTGNALQLMRGIKEQFDGNYILSPGRFVGGI</sequence>
<keyword evidence="5" id="KW-1185">Reference proteome</keyword>
<dbReference type="SUPFAM" id="SSF56176">
    <property type="entry name" value="FAD-binding/transporter-associated domain-like"/>
    <property type="match status" value="1"/>
</dbReference>
<dbReference type="SUPFAM" id="SSF55103">
    <property type="entry name" value="FAD-linked oxidases, C-terminal domain"/>
    <property type="match status" value="1"/>
</dbReference>
<dbReference type="InterPro" id="IPR016166">
    <property type="entry name" value="FAD-bd_PCMH"/>
</dbReference>
<name>K9ZGS5_ANACC</name>
<dbReference type="Proteomes" id="UP000010474">
    <property type="component" value="Chromosome"/>
</dbReference>
<dbReference type="EMBL" id="CP003659">
    <property type="protein sequence ID" value="AFZ57565.1"/>
    <property type="molecule type" value="Genomic_DNA"/>
</dbReference>
<gene>
    <name evidence="4" type="ordered locus">Anacy_2086</name>
</gene>
<dbReference type="PANTHER" id="PTHR11748:SF103">
    <property type="entry name" value="GLYCOLATE OXIDASE SUBUNIT GLCE"/>
    <property type="match status" value="1"/>
</dbReference>
<protein>
    <submittedName>
        <fullName evidence="4">FAD linked oxidase domain protein</fullName>
    </submittedName>
</protein>
<dbReference type="HOGENOM" id="CLU_017779_0_1_3"/>
<dbReference type="InterPro" id="IPR006094">
    <property type="entry name" value="Oxid_FAD_bind_N"/>
</dbReference>
<reference evidence="5" key="1">
    <citation type="journal article" date="2013" name="Proc. Natl. Acad. Sci. U.S.A.">
        <title>Improving the coverage of the cyanobacterial phylum using diversity-driven genome sequencing.</title>
        <authorList>
            <person name="Shih P.M."/>
            <person name="Wu D."/>
            <person name="Latifi A."/>
            <person name="Axen S.D."/>
            <person name="Fewer D.P."/>
            <person name="Talla E."/>
            <person name="Calteau A."/>
            <person name="Cai F."/>
            <person name="Tandeau de Marsac N."/>
            <person name="Rippka R."/>
            <person name="Herdman M."/>
            <person name="Sivonen K."/>
            <person name="Coursin T."/>
            <person name="Laurent T."/>
            <person name="Goodwin L."/>
            <person name="Nolan M."/>
            <person name="Davenport K.W."/>
            <person name="Han C.S."/>
            <person name="Rubin E.M."/>
            <person name="Eisen J.A."/>
            <person name="Woyke T."/>
            <person name="Gugger M."/>
            <person name="Kerfeld C.A."/>
        </authorList>
    </citation>
    <scope>NUCLEOTIDE SEQUENCE [LARGE SCALE GENOMIC DNA]</scope>
    <source>
        <strain evidence="5">ATCC 27899 / PCC 7122</strain>
    </source>
</reference>
<keyword evidence="1" id="KW-0285">Flavoprotein</keyword>
<dbReference type="Gene3D" id="3.30.465.10">
    <property type="match status" value="1"/>
</dbReference>
<dbReference type="eggNOG" id="COG0277">
    <property type="taxonomic scope" value="Bacteria"/>
</dbReference>
<dbReference type="PROSITE" id="PS51387">
    <property type="entry name" value="FAD_PCMH"/>
    <property type="match status" value="1"/>
</dbReference>
<dbReference type="PATRIC" id="fig|272123.3.peg.2270"/>
<dbReference type="STRING" id="272123.Anacy_2086"/>
<dbReference type="KEGG" id="acy:Anacy_2086"/>
<dbReference type="Pfam" id="PF01565">
    <property type="entry name" value="FAD_binding_4"/>
    <property type="match status" value="1"/>
</dbReference>
<dbReference type="PANTHER" id="PTHR11748">
    <property type="entry name" value="D-LACTATE DEHYDROGENASE"/>
    <property type="match status" value="1"/>
</dbReference>
<evidence type="ECO:0000256" key="1">
    <source>
        <dbReference type="ARBA" id="ARBA00022630"/>
    </source>
</evidence>
<dbReference type="GO" id="GO:0003824">
    <property type="term" value="F:catalytic activity"/>
    <property type="evidence" value="ECO:0007669"/>
    <property type="project" value="InterPro"/>
</dbReference>
<feature type="domain" description="FAD-binding PCMH-type" evidence="3">
    <location>
        <begin position="109"/>
        <end position="288"/>
    </location>
</feature>
<dbReference type="AlphaFoldDB" id="K9ZGS5"/>
<accession>K9ZGS5</accession>
<keyword evidence="2" id="KW-0274">FAD</keyword>
<evidence type="ECO:0000256" key="2">
    <source>
        <dbReference type="ARBA" id="ARBA00022827"/>
    </source>
</evidence>
<dbReference type="GO" id="GO:0071949">
    <property type="term" value="F:FAD binding"/>
    <property type="evidence" value="ECO:0007669"/>
    <property type="project" value="InterPro"/>
</dbReference>
<dbReference type="InterPro" id="IPR036318">
    <property type="entry name" value="FAD-bd_PCMH-like_sf"/>
</dbReference>
<evidence type="ECO:0000259" key="3">
    <source>
        <dbReference type="PROSITE" id="PS51387"/>
    </source>
</evidence>
<organism evidence="4 5">
    <name type="scientific">Anabaena cylindrica (strain ATCC 27899 / PCC 7122)</name>
    <dbReference type="NCBI Taxonomy" id="272123"/>
    <lineage>
        <taxon>Bacteria</taxon>
        <taxon>Bacillati</taxon>
        <taxon>Cyanobacteriota</taxon>
        <taxon>Cyanophyceae</taxon>
        <taxon>Nostocales</taxon>
        <taxon>Nostocaceae</taxon>
        <taxon>Anabaena</taxon>
    </lineage>
</organism>
<proteinExistence type="predicted"/>
<evidence type="ECO:0000313" key="4">
    <source>
        <dbReference type="EMBL" id="AFZ57565.1"/>
    </source>
</evidence>
<evidence type="ECO:0000313" key="5">
    <source>
        <dbReference type="Proteomes" id="UP000010474"/>
    </source>
</evidence>
<dbReference type="InterPro" id="IPR016169">
    <property type="entry name" value="FAD-bd_PCMH_sub2"/>
</dbReference>